<protein>
    <submittedName>
        <fullName evidence="1">DUF4932 domain-containing protein</fullName>
    </submittedName>
</protein>
<dbReference type="RefSeq" id="WP_166236076.1">
    <property type="nucleotide sequence ID" value="NZ_JAAJBV010000003.1"/>
</dbReference>
<gene>
    <name evidence="1" type="ORF">G4L40_05085</name>
</gene>
<keyword evidence="2" id="KW-1185">Reference proteome</keyword>
<proteinExistence type="predicted"/>
<comment type="caution">
    <text evidence="1">The sequence shown here is derived from an EMBL/GenBank/DDBJ whole genome shotgun (WGS) entry which is preliminary data.</text>
</comment>
<sequence length="468" mass="55172">MKIIKLIIVLISVNFASGQYVKENISKVYYSDSETIKYQYSNYPDLFELHLSKNDTISPGTNTSKGIIMTAFIGKDTLSIKGDNYPFARKSYVTVKTPDGTAVVAFRFNASSSNFSQEYIDENHGKIFFDLPEVYELANIIWVLSPSGKNATNLQKDTKYYKEVQRFFEPYLNHPIFKKLIFESENDYTQKYFEFRENSFMYEFSGDTIVKGENYNYVFGADWQGFSNLFTELLPLVQDFSDKSNFRTFYKKHKKYYADDLKRVSELLPLKNMQHWLEKEFPIKHNAYKVIFSPLIGGSHSTQKYFGRDNNNNSWYSESVMFVCDANRYDSNKNLTETQKEGLYSGIVFTEIDHNYVNPISDKYKKDIANVFKSNIWSDEKNGFYNNPQSIFNEYMTHSVFCIWIIENYDRETAEYVIKERVKMNVEKRGFIKFKEFNDEMIKLKKDNPERTVAELYPQIIEWAKQQN</sequence>
<reference evidence="1 2" key="1">
    <citation type="submission" date="2020-02" db="EMBL/GenBank/DDBJ databases">
        <authorList>
            <person name="Chen W.-M."/>
        </authorList>
    </citation>
    <scope>NUCLEOTIDE SEQUENCE [LARGE SCALE GENOMIC DNA]</scope>
    <source>
        <strain evidence="1 2">TWA-26</strain>
    </source>
</reference>
<evidence type="ECO:0000313" key="2">
    <source>
        <dbReference type="Proteomes" id="UP000761423"/>
    </source>
</evidence>
<accession>A0ABX0IC00</accession>
<evidence type="ECO:0000313" key="1">
    <source>
        <dbReference type="EMBL" id="NHM04076.1"/>
    </source>
</evidence>
<dbReference type="EMBL" id="JAAJBV010000003">
    <property type="protein sequence ID" value="NHM04076.1"/>
    <property type="molecule type" value="Genomic_DNA"/>
</dbReference>
<dbReference type="Proteomes" id="UP000761423">
    <property type="component" value="Unassembled WGS sequence"/>
</dbReference>
<organism evidence="1 2">
    <name type="scientific">Flavobacterium celericrescens</name>
    <dbReference type="NCBI Taxonomy" id="2709780"/>
    <lineage>
        <taxon>Bacteria</taxon>
        <taxon>Pseudomonadati</taxon>
        <taxon>Bacteroidota</taxon>
        <taxon>Flavobacteriia</taxon>
        <taxon>Flavobacteriales</taxon>
        <taxon>Flavobacteriaceae</taxon>
        <taxon>Flavobacterium</taxon>
    </lineage>
</organism>
<name>A0ABX0IC00_9FLAO</name>